<dbReference type="NCBIfam" id="NF008725">
    <property type="entry name" value="PRK11727.1"/>
    <property type="match status" value="1"/>
</dbReference>
<accession>A0A4U0H6F3</accession>
<dbReference type="PANTHER" id="PTHR13393">
    <property type="entry name" value="SAM-DEPENDENT METHYLTRANSFERASE"/>
    <property type="match status" value="1"/>
</dbReference>
<dbReference type="GO" id="GO:0070475">
    <property type="term" value="P:rRNA base methylation"/>
    <property type="evidence" value="ECO:0007669"/>
    <property type="project" value="TreeGrafter"/>
</dbReference>
<dbReference type="CDD" id="cd02440">
    <property type="entry name" value="AdoMet_MTases"/>
    <property type="match status" value="1"/>
</dbReference>
<evidence type="ECO:0000313" key="7">
    <source>
        <dbReference type="Proteomes" id="UP000309872"/>
    </source>
</evidence>
<dbReference type="OrthoDB" id="1115728at2"/>
<dbReference type="Proteomes" id="UP000309872">
    <property type="component" value="Unassembled WGS sequence"/>
</dbReference>
<proteinExistence type="predicted"/>
<dbReference type="InterPro" id="IPR016909">
    <property type="entry name" value="rRNA_lsu_MeTfrase_F"/>
</dbReference>
<name>A0A4U0H6F3_9SPHI</name>
<dbReference type="Gene3D" id="3.40.50.150">
    <property type="entry name" value="Vaccinia Virus protein VP39"/>
    <property type="match status" value="1"/>
</dbReference>
<keyword evidence="7" id="KW-1185">Reference proteome</keyword>
<evidence type="ECO:0000256" key="4">
    <source>
        <dbReference type="ARBA" id="ARBA00022679"/>
    </source>
</evidence>
<dbReference type="PIRSF" id="PIRSF029038">
    <property type="entry name" value="Mtase_YbiN_prd"/>
    <property type="match status" value="1"/>
</dbReference>
<evidence type="ECO:0000256" key="1">
    <source>
        <dbReference type="ARBA" id="ARBA00022490"/>
    </source>
</evidence>
<dbReference type="InterPro" id="IPR010286">
    <property type="entry name" value="METTL16/RlmF"/>
</dbReference>
<evidence type="ECO:0000256" key="3">
    <source>
        <dbReference type="ARBA" id="ARBA00022603"/>
    </source>
</evidence>
<keyword evidence="1" id="KW-0963">Cytoplasm</keyword>
<dbReference type="Pfam" id="PF05971">
    <property type="entry name" value="Methyltransf_10"/>
    <property type="match status" value="1"/>
</dbReference>
<keyword evidence="4 6" id="KW-0808">Transferase</keyword>
<dbReference type="AlphaFoldDB" id="A0A4U0H6F3"/>
<comment type="caution">
    <text evidence="6">The sequence shown here is derived from an EMBL/GenBank/DDBJ whole genome shotgun (WGS) entry which is preliminary data.</text>
</comment>
<protein>
    <submittedName>
        <fullName evidence="6">23S rRNA (Adenine(1618)-N(6))-methyltransferase RlmF</fullName>
        <ecNumber evidence="6">2.1.1.181</ecNumber>
    </submittedName>
</protein>
<keyword evidence="5" id="KW-0949">S-adenosyl-L-methionine</keyword>
<gene>
    <name evidence="6" type="primary">rlmF</name>
    <name evidence="6" type="ORF">FAZ19_08130</name>
</gene>
<dbReference type="GO" id="GO:0052907">
    <property type="term" value="F:23S rRNA (adenine(1618)-N(6))-methyltransferase activity"/>
    <property type="evidence" value="ECO:0007669"/>
    <property type="project" value="UniProtKB-EC"/>
</dbReference>
<dbReference type="InterPro" id="IPR029063">
    <property type="entry name" value="SAM-dependent_MTases_sf"/>
</dbReference>
<dbReference type="RefSeq" id="WP_136820213.1">
    <property type="nucleotide sequence ID" value="NZ_BMJX01000002.1"/>
</dbReference>
<dbReference type="GO" id="GO:0005737">
    <property type="term" value="C:cytoplasm"/>
    <property type="evidence" value="ECO:0007669"/>
    <property type="project" value="InterPro"/>
</dbReference>
<keyword evidence="2" id="KW-0698">rRNA processing</keyword>
<reference evidence="6 7" key="1">
    <citation type="submission" date="2019-04" db="EMBL/GenBank/DDBJ databases">
        <title>Sphingobacterium olei sp. nov., isolated from oil-contaminated soil.</title>
        <authorList>
            <person name="Liu B."/>
        </authorList>
    </citation>
    <scope>NUCLEOTIDE SEQUENCE [LARGE SCALE GENOMIC DNA]</scope>
    <source>
        <strain evidence="6 7">Y3L14</strain>
    </source>
</reference>
<evidence type="ECO:0000256" key="5">
    <source>
        <dbReference type="ARBA" id="ARBA00022691"/>
    </source>
</evidence>
<evidence type="ECO:0000313" key="6">
    <source>
        <dbReference type="EMBL" id="TJY66864.1"/>
    </source>
</evidence>
<dbReference type="PANTHER" id="PTHR13393:SF0">
    <property type="entry name" value="RNA N6-ADENOSINE-METHYLTRANSFERASE METTL16"/>
    <property type="match status" value="1"/>
</dbReference>
<dbReference type="EC" id="2.1.1.181" evidence="6"/>
<dbReference type="SUPFAM" id="SSF53335">
    <property type="entry name" value="S-adenosyl-L-methionine-dependent methyltransferases"/>
    <property type="match status" value="1"/>
</dbReference>
<sequence>MANNAKSTPKLHARNKHQSGYDLKKLSSRYAGLKQHIFINDFGKETVDFSDPKAVFELNKSILLTDYKLKHWETAKNSLCPAIPGRADYVHYVADLLASENDGEIPKGPKINILDIGTGSSLIYPLIGAQEYEWKFVGTEIDRTSIHHAEINISKNVWLKKQIDLRFQDDKNKILAGIIYDNDKFDVVMGNPPYYGSREEHWKSTTKKFDNLNKKKDALPVQNFGGHANELWYEGGEKAFISKLIYESMEFKKNLNWITSLVSSKDHLKPLISILEYHKVSKIEIIEMKQGQKTSRILAWKW</sequence>
<keyword evidence="3 6" id="KW-0489">Methyltransferase</keyword>
<dbReference type="EMBL" id="SUKA01000002">
    <property type="protein sequence ID" value="TJY66864.1"/>
    <property type="molecule type" value="Genomic_DNA"/>
</dbReference>
<organism evidence="6 7">
    <name type="scientific">Sphingobacterium alkalisoli</name>
    <dbReference type="NCBI Taxonomy" id="1874115"/>
    <lineage>
        <taxon>Bacteria</taxon>
        <taxon>Pseudomonadati</taxon>
        <taxon>Bacteroidota</taxon>
        <taxon>Sphingobacteriia</taxon>
        <taxon>Sphingobacteriales</taxon>
        <taxon>Sphingobacteriaceae</taxon>
        <taxon>Sphingobacterium</taxon>
    </lineage>
</organism>
<evidence type="ECO:0000256" key="2">
    <source>
        <dbReference type="ARBA" id="ARBA00022552"/>
    </source>
</evidence>